<dbReference type="SUPFAM" id="SSF56935">
    <property type="entry name" value="Porins"/>
    <property type="match status" value="1"/>
</dbReference>
<comment type="caution">
    <text evidence="3">The sequence shown here is derived from an EMBL/GenBank/DDBJ whole genome shotgun (WGS) entry which is preliminary data.</text>
</comment>
<evidence type="ECO:0000256" key="2">
    <source>
        <dbReference type="SAM" id="SignalP"/>
    </source>
</evidence>
<accession>A0A2V3V995</accession>
<protein>
    <submittedName>
        <fullName evidence="3">Porin-like protein</fullName>
    </submittedName>
</protein>
<evidence type="ECO:0000256" key="1">
    <source>
        <dbReference type="SAM" id="Coils"/>
    </source>
</evidence>
<feature type="coiled-coil region" evidence="1">
    <location>
        <begin position="24"/>
        <end position="58"/>
    </location>
</feature>
<gene>
    <name evidence="3" type="ORF">C7451_11016</name>
</gene>
<keyword evidence="1" id="KW-0175">Coiled coil</keyword>
<dbReference type="EMBL" id="QJJM01000010">
    <property type="protein sequence ID" value="PXW73289.1"/>
    <property type="molecule type" value="Genomic_DNA"/>
</dbReference>
<feature type="signal peptide" evidence="2">
    <location>
        <begin position="1"/>
        <end position="26"/>
    </location>
</feature>
<reference evidence="3 4" key="1">
    <citation type="submission" date="2018-05" db="EMBL/GenBank/DDBJ databases">
        <title>Genomic Encyclopedia of Type Strains, Phase IV (KMG-IV): sequencing the most valuable type-strain genomes for metagenomic binning, comparative biology and taxonomic classification.</title>
        <authorList>
            <person name="Goeker M."/>
        </authorList>
    </citation>
    <scope>NUCLEOTIDE SEQUENCE [LARGE SCALE GENOMIC DNA]</scope>
    <source>
        <strain evidence="3 4">DSM 3183</strain>
    </source>
</reference>
<dbReference type="Pfam" id="PF19577">
    <property type="entry name" value="DcaP"/>
    <property type="match status" value="1"/>
</dbReference>
<organism evidence="3 4">
    <name type="scientific">Blastomonas natatoria</name>
    <dbReference type="NCBI Taxonomy" id="34015"/>
    <lineage>
        <taxon>Bacteria</taxon>
        <taxon>Pseudomonadati</taxon>
        <taxon>Pseudomonadota</taxon>
        <taxon>Alphaproteobacteria</taxon>
        <taxon>Sphingomonadales</taxon>
        <taxon>Sphingomonadaceae</taxon>
        <taxon>Blastomonas</taxon>
    </lineage>
</organism>
<sequence length="465" mass="49918">MPMGYRSLGAALLAASALVAPETAMAQTAREQALEERLARLEAEMQTLRADLVAARTVQAETAAAASQAASASEQAVTRVAALEAKPTAPAEGFRVGSTTFKLGGFVKAVASATRYDDGMLAGGSLGKEFYLPQQIPVGGTSTRDFMANARQTRLFFTSSTPLAGKELKSHIEFDFALATAPPGAQRATNAYTPTLRRAFLTFDKFLIGQEWTTFQNPALLPESTDFVGPLEGTVFVRQMIVQYRQPLAKGLELHLALENPQTETVNTTNAALADNDQDRVPDLVAKLVYKQPNLDLHVAGLVRQLSVHDGGNDDDAMGWGISAGGKVAFGPDKRHDIRFSATYGDGIGRYLGLGYAPDALYDRIALGNRLLKVENFAAFASLKLGWTSNLRSTIAAGYQHADYPGGVIVPGLANVSAYSAAVNLFWSPVKNLDIGIEVRHAEREVANGLKGQMDRLEMAAKYTF</sequence>
<keyword evidence="2" id="KW-0732">Signal</keyword>
<dbReference type="AlphaFoldDB" id="A0A2V3V995"/>
<evidence type="ECO:0000313" key="4">
    <source>
        <dbReference type="Proteomes" id="UP000248014"/>
    </source>
</evidence>
<feature type="chain" id="PRO_5032818682" evidence="2">
    <location>
        <begin position="27"/>
        <end position="465"/>
    </location>
</feature>
<proteinExistence type="predicted"/>
<dbReference type="Proteomes" id="UP000248014">
    <property type="component" value="Unassembled WGS sequence"/>
</dbReference>
<dbReference type="RefSeq" id="WP_244181876.1">
    <property type="nucleotide sequence ID" value="NZ_QJJM01000010.1"/>
</dbReference>
<name>A0A2V3V995_9SPHN</name>
<dbReference type="InterPro" id="IPR045748">
    <property type="entry name" value="DcaP"/>
</dbReference>
<evidence type="ECO:0000313" key="3">
    <source>
        <dbReference type="EMBL" id="PXW73289.1"/>
    </source>
</evidence>
<keyword evidence="4" id="KW-1185">Reference proteome</keyword>